<feature type="compositionally biased region" description="Polar residues" evidence="1">
    <location>
        <begin position="12"/>
        <end position="23"/>
    </location>
</feature>
<dbReference type="EMBL" id="LT629711">
    <property type="protein sequence ID" value="SDP45158.1"/>
    <property type="molecule type" value="Genomic_DNA"/>
</dbReference>
<reference evidence="3" key="1">
    <citation type="submission" date="2016-10" db="EMBL/GenBank/DDBJ databases">
        <authorList>
            <person name="Varghese N."/>
            <person name="Submissions S."/>
        </authorList>
    </citation>
    <scope>NUCLEOTIDE SEQUENCE [LARGE SCALE GENOMIC DNA]</scope>
    <source>
        <strain evidence="3">DSM 22329</strain>
    </source>
</reference>
<accession>A0A1H0SV59</accession>
<name>A0A1H0SV59_9MICO</name>
<feature type="compositionally biased region" description="Low complexity" evidence="1">
    <location>
        <begin position="28"/>
        <end position="39"/>
    </location>
</feature>
<evidence type="ECO:0000313" key="2">
    <source>
        <dbReference type="EMBL" id="SDP45158.1"/>
    </source>
</evidence>
<proteinExistence type="predicted"/>
<dbReference type="STRING" id="443156.SAMN04489867_2503"/>
<evidence type="ECO:0000256" key="1">
    <source>
        <dbReference type="SAM" id="MobiDB-lite"/>
    </source>
</evidence>
<evidence type="ECO:0008006" key="4">
    <source>
        <dbReference type="Google" id="ProtNLM"/>
    </source>
</evidence>
<dbReference type="AlphaFoldDB" id="A0A1H0SV59"/>
<evidence type="ECO:0000313" key="3">
    <source>
        <dbReference type="Proteomes" id="UP000199077"/>
    </source>
</evidence>
<feature type="region of interest" description="Disordered" evidence="1">
    <location>
        <begin position="1"/>
        <end position="39"/>
    </location>
</feature>
<sequence length="198" mass="20168">MQRVRVRATEQVAGSLSPVTRRTSPAPFSGGRPASPRPSFRRVVPVAVAAAALALSACQTQSPIQTDVPYVAADGVPVDLGAVQLRDLVVISSGKDKAGVLSAAVSNNGGEAQRIAFSVGQGAPVYAESPAHSERRLSDESQVQLPNLPVGPGDVVTLNVQTPTAPAVVVVVPVLKASGYYASLAPTDAPTPSTTATP</sequence>
<keyword evidence="3" id="KW-1185">Reference proteome</keyword>
<organism evidence="2 3">
    <name type="scientific">Pedococcus dokdonensis</name>
    <dbReference type="NCBI Taxonomy" id="443156"/>
    <lineage>
        <taxon>Bacteria</taxon>
        <taxon>Bacillati</taxon>
        <taxon>Actinomycetota</taxon>
        <taxon>Actinomycetes</taxon>
        <taxon>Micrococcales</taxon>
        <taxon>Intrasporangiaceae</taxon>
        <taxon>Pedococcus</taxon>
    </lineage>
</organism>
<protein>
    <recommendedName>
        <fullName evidence="4">Copper(I)-binding protein</fullName>
    </recommendedName>
</protein>
<gene>
    <name evidence="2" type="ORF">SAMN04489867_2503</name>
</gene>
<dbReference type="Proteomes" id="UP000199077">
    <property type="component" value="Chromosome I"/>
</dbReference>